<dbReference type="SUPFAM" id="SSF55781">
    <property type="entry name" value="GAF domain-like"/>
    <property type="match status" value="1"/>
</dbReference>
<dbReference type="SUPFAM" id="SSF46785">
    <property type="entry name" value="Winged helix' DNA-binding domain"/>
    <property type="match status" value="1"/>
</dbReference>
<dbReference type="Gene3D" id="3.30.450.40">
    <property type="match status" value="1"/>
</dbReference>
<dbReference type="PROSITE" id="PS51078">
    <property type="entry name" value="ICLR_ED"/>
    <property type="match status" value="1"/>
</dbReference>
<dbReference type="Gene3D" id="1.10.10.10">
    <property type="entry name" value="Winged helix-like DNA-binding domain superfamily/Winged helix DNA-binding domain"/>
    <property type="match status" value="1"/>
</dbReference>
<evidence type="ECO:0000256" key="2">
    <source>
        <dbReference type="ARBA" id="ARBA00023125"/>
    </source>
</evidence>
<feature type="domain" description="HTH iclR-type" evidence="5">
    <location>
        <begin position="54"/>
        <end position="114"/>
    </location>
</feature>
<proteinExistence type="predicted"/>
<evidence type="ECO:0000256" key="1">
    <source>
        <dbReference type="ARBA" id="ARBA00023015"/>
    </source>
</evidence>
<dbReference type="InterPro" id="IPR036388">
    <property type="entry name" value="WH-like_DNA-bd_sf"/>
</dbReference>
<dbReference type="Pfam" id="PF09339">
    <property type="entry name" value="HTH_IclR"/>
    <property type="match status" value="1"/>
</dbReference>
<dbReference type="PROSITE" id="PS51077">
    <property type="entry name" value="HTH_ICLR"/>
    <property type="match status" value="1"/>
</dbReference>
<dbReference type="InterPro" id="IPR012794">
    <property type="entry name" value="PcaR_PcaU"/>
</dbReference>
<dbReference type="InterPro" id="IPR036390">
    <property type="entry name" value="WH_DNA-bd_sf"/>
</dbReference>
<accession>A0ABN3C3M5</accession>
<dbReference type="InterPro" id="IPR014757">
    <property type="entry name" value="Tscrpt_reg_IclR_C"/>
</dbReference>
<keyword evidence="3" id="KW-0804">Transcription</keyword>
<dbReference type="Pfam" id="PF01614">
    <property type="entry name" value="IclR_C"/>
    <property type="match status" value="1"/>
</dbReference>
<keyword evidence="8" id="KW-1185">Reference proteome</keyword>
<dbReference type="PANTHER" id="PTHR30136:SF34">
    <property type="entry name" value="TRANSCRIPTIONAL REGULATOR"/>
    <property type="match status" value="1"/>
</dbReference>
<evidence type="ECO:0008006" key="9">
    <source>
        <dbReference type="Google" id="ProtNLM"/>
    </source>
</evidence>
<evidence type="ECO:0000313" key="8">
    <source>
        <dbReference type="Proteomes" id="UP001500432"/>
    </source>
</evidence>
<evidence type="ECO:0000259" key="6">
    <source>
        <dbReference type="PROSITE" id="PS51078"/>
    </source>
</evidence>
<evidence type="ECO:0000313" key="7">
    <source>
        <dbReference type="EMBL" id="GAA2203565.1"/>
    </source>
</evidence>
<keyword evidence="2" id="KW-0238">DNA-binding</keyword>
<dbReference type="NCBIfam" id="TIGR02431">
    <property type="entry name" value="pcaR_pcaU"/>
    <property type="match status" value="1"/>
</dbReference>
<evidence type="ECO:0000259" key="5">
    <source>
        <dbReference type="PROSITE" id="PS51077"/>
    </source>
</evidence>
<dbReference type="InterPro" id="IPR005471">
    <property type="entry name" value="Tscrpt_reg_IclR_N"/>
</dbReference>
<reference evidence="7 8" key="1">
    <citation type="journal article" date="2019" name="Int. J. Syst. Evol. Microbiol.">
        <title>The Global Catalogue of Microorganisms (GCM) 10K type strain sequencing project: providing services to taxonomists for standard genome sequencing and annotation.</title>
        <authorList>
            <consortium name="The Broad Institute Genomics Platform"/>
            <consortium name="The Broad Institute Genome Sequencing Center for Infectious Disease"/>
            <person name="Wu L."/>
            <person name="Ma J."/>
        </authorList>
    </citation>
    <scope>NUCLEOTIDE SEQUENCE [LARGE SCALE GENOMIC DNA]</scope>
    <source>
        <strain evidence="7 8">JCM 16034</strain>
    </source>
</reference>
<evidence type="ECO:0000256" key="4">
    <source>
        <dbReference type="SAM" id="MobiDB-lite"/>
    </source>
</evidence>
<evidence type="ECO:0000256" key="3">
    <source>
        <dbReference type="ARBA" id="ARBA00023163"/>
    </source>
</evidence>
<sequence>MVERSEAGATVVERSEAESKPSATVVERSEAESKPSATVVERSEAESKPSDQFVQSLARGLAVVRAFDADHQEMTLSEVAARTALTRATARRFLHTLVELGYVRTDGRVFALTPLVLQLGYAYLSGQRLPELAQPILEELSHRNGESTSLAILDGTDIVYLTRIHTRRIMTVGISPGTRFPAHATSMGRVLLADLPAAALDEYFARADLTPLTPRTLTSREAIEAELARIREAGYAVVDQELEVGLRSVAVPVRGADGRTAAAINIALSARLDDGTDRDAEVARIVPQLHAAAASISEAARAVGAA</sequence>
<organism evidence="7 8">
    <name type="scientific">Sinomonas flava</name>
    <dbReference type="NCBI Taxonomy" id="496857"/>
    <lineage>
        <taxon>Bacteria</taxon>
        <taxon>Bacillati</taxon>
        <taxon>Actinomycetota</taxon>
        <taxon>Actinomycetes</taxon>
        <taxon>Micrococcales</taxon>
        <taxon>Micrococcaceae</taxon>
        <taxon>Sinomonas</taxon>
    </lineage>
</organism>
<comment type="caution">
    <text evidence="7">The sequence shown here is derived from an EMBL/GenBank/DDBJ whole genome shotgun (WGS) entry which is preliminary data.</text>
</comment>
<dbReference type="InterPro" id="IPR050707">
    <property type="entry name" value="HTH_MetabolicPath_Reg"/>
</dbReference>
<dbReference type="PANTHER" id="PTHR30136">
    <property type="entry name" value="HELIX-TURN-HELIX TRANSCRIPTIONAL REGULATOR, ICLR FAMILY"/>
    <property type="match status" value="1"/>
</dbReference>
<keyword evidence="1" id="KW-0805">Transcription regulation</keyword>
<dbReference type="SMART" id="SM00346">
    <property type="entry name" value="HTH_ICLR"/>
    <property type="match status" value="1"/>
</dbReference>
<dbReference type="Proteomes" id="UP001500432">
    <property type="component" value="Unassembled WGS sequence"/>
</dbReference>
<feature type="region of interest" description="Disordered" evidence="4">
    <location>
        <begin position="1"/>
        <end position="47"/>
    </location>
</feature>
<gene>
    <name evidence="7" type="ORF">GCM10009849_36460</name>
</gene>
<protein>
    <recommendedName>
        <fullName evidence="9">Transcriptional regulator, IclR family</fullName>
    </recommendedName>
</protein>
<feature type="domain" description="IclR-ED" evidence="6">
    <location>
        <begin position="115"/>
        <end position="302"/>
    </location>
</feature>
<dbReference type="InterPro" id="IPR029016">
    <property type="entry name" value="GAF-like_dom_sf"/>
</dbReference>
<dbReference type="EMBL" id="BAAAQW010000014">
    <property type="protein sequence ID" value="GAA2203565.1"/>
    <property type="molecule type" value="Genomic_DNA"/>
</dbReference>
<name>A0ABN3C3M5_9MICC</name>